<keyword evidence="3" id="KW-1185">Reference proteome</keyword>
<gene>
    <name evidence="2" type="ORF">LKD48_02505</name>
</gene>
<evidence type="ECO:0008006" key="4">
    <source>
        <dbReference type="Google" id="ProtNLM"/>
    </source>
</evidence>
<protein>
    <recommendedName>
        <fullName evidence="4">Lipoprotein</fullName>
    </recommendedName>
</protein>
<dbReference type="EMBL" id="JAJEQN010000004">
    <property type="protein sequence ID" value="MCC2220523.1"/>
    <property type="molecule type" value="Genomic_DNA"/>
</dbReference>
<evidence type="ECO:0000313" key="3">
    <source>
        <dbReference type="Proteomes" id="UP001198200"/>
    </source>
</evidence>
<sequence length="420" mass="48045">MRKKYKIYSVILTGIILTGCKSVRMTSQDRQQFMPNGISVAQQLLEETEEATQAKSPEAIKTTPSANNTTSESSVEESESSMKESNQSQDKQENNVNILALEIEPYELSDVCNAIFEKSLDEVEQSQNQYSMYYLTDGDRRVRQYDMLGLEYEVKGVSGSYSAIAEMATNTLRWQEILLRESFPQDKIDSEMKPEDAEKNCREIAEKIGYSYTYVRTYVMDLQSIKKINKNAGDSVSGPGYENKEDEYDGTWSGVFTGGKPWTQEDEAYLVIMKNPLINGRILENNGNSDIAWMVYHPVKGLLYMKIPPRYRICSEQKKNLIDRTQAADYLDKEINATNIDGKSIQITDISLVYAVDELSSEGIQCSPYWRFGFQKRKNSESVWLYKDLNEYDTYSDTEDGKHQENGYFLINAVDGSIMY</sequence>
<evidence type="ECO:0000313" key="2">
    <source>
        <dbReference type="EMBL" id="MCC2220523.1"/>
    </source>
</evidence>
<evidence type="ECO:0000256" key="1">
    <source>
        <dbReference type="SAM" id="MobiDB-lite"/>
    </source>
</evidence>
<comment type="caution">
    <text evidence="2">The sequence shown here is derived from an EMBL/GenBank/DDBJ whole genome shotgun (WGS) entry which is preliminary data.</text>
</comment>
<dbReference type="Proteomes" id="UP001198200">
    <property type="component" value="Unassembled WGS sequence"/>
</dbReference>
<proteinExistence type="predicted"/>
<dbReference type="RefSeq" id="WP_308731075.1">
    <property type="nucleotide sequence ID" value="NZ_JAJEQN010000004.1"/>
</dbReference>
<dbReference type="PROSITE" id="PS51257">
    <property type="entry name" value="PROKAR_LIPOPROTEIN"/>
    <property type="match status" value="1"/>
</dbReference>
<reference evidence="2 3" key="1">
    <citation type="submission" date="2021-10" db="EMBL/GenBank/DDBJ databases">
        <title>Anaerobic single-cell dispensing facilitates the cultivation of human gut bacteria.</title>
        <authorList>
            <person name="Afrizal A."/>
        </authorList>
    </citation>
    <scope>NUCLEOTIDE SEQUENCE [LARGE SCALE GENOMIC DNA]</scope>
    <source>
        <strain evidence="2 3">CLA-AA-H224</strain>
    </source>
</reference>
<feature type="region of interest" description="Disordered" evidence="1">
    <location>
        <begin position="47"/>
        <end position="93"/>
    </location>
</feature>
<name>A0AAE3JBB7_9FIRM</name>
<organism evidence="2 3">
    <name type="scientific">Anthropogastromicrobium aceti</name>
    <dbReference type="NCBI Taxonomy" id="2981768"/>
    <lineage>
        <taxon>Bacteria</taxon>
        <taxon>Bacillati</taxon>
        <taxon>Bacillota</taxon>
        <taxon>Clostridia</taxon>
        <taxon>Lachnospirales</taxon>
        <taxon>Lachnospiraceae</taxon>
        <taxon>Anthropogastromicrobium</taxon>
    </lineage>
</organism>
<accession>A0AAE3JBB7</accession>
<dbReference type="AlphaFoldDB" id="A0AAE3JBB7"/>